<keyword evidence="5 7" id="KW-0238">DNA-binding</keyword>
<gene>
    <name evidence="7" type="primary">mraZ</name>
    <name evidence="9" type="ORF">SFMTTN_0125</name>
</gene>
<dbReference type="Proteomes" id="UP000286806">
    <property type="component" value="Unassembled WGS sequence"/>
</dbReference>
<name>A0A401J9S8_9PROT</name>
<keyword evidence="6 7" id="KW-0804">Transcription</keyword>
<proteinExistence type="inferred from homology"/>
<keyword evidence="9" id="KW-0131">Cell cycle</keyword>
<dbReference type="PANTHER" id="PTHR34701:SF1">
    <property type="entry name" value="TRANSCRIPTIONAL REGULATOR MRAZ"/>
    <property type="match status" value="1"/>
</dbReference>
<dbReference type="OrthoDB" id="9807753at2"/>
<evidence type="ECO:0000256" key="5">
    <source>
        <dbReference type="ARBA" id="ARBA00023125"/>
    </source>
</evidence>
<dbReference type="PANTHER" id="PTHR34701">
    <property type="entry name" value="TRANSCRIPTIONAL REGULATOR MRAZ"/>
    <property type="match status" value="1"/>
</dbReference>
<reference evidence="9 10" key="1">
    <citation type="journal article" date="2019" name="Front. Microbiol.">
        <title>Genomes of Neutrophilic Sulfur-Oxidizing Chemolithoautotrophs Representing 9 Proteobacterial Species From 8 Genera.</title>
        <authorList>
            <person name="Watanabe T."/>
            <person name="Kojima H."/>
            <person name="Umezawa K."/>
            <person name="Hori C."/>
            <person name="Takasuka T.E."/>
            <person name="Kato Y."/>
            <person name="Fukui M."/>
        </authorList>
    </citation>
    <scope>NUCLEOTIDE SEQUENCE [LARGE SCALE GENOMIC DNA]</scope>
    <source>
        <strain evidence="9 10">TTN</strain>
    </source>
</reference>
<evidence type="ECO:0000256" key="1">
    <source>
        <dbReference type="ARBA" id="ARBA00013860"/>
    </source>
</evidence>
<dbReference type="GO" id="GO:0009295">
    <property type="term" value="C:nucleoid"/>
    <property type="evidence" value="ECO:0007669"/>
    <property type="project" value="UniProtKB-SubCell"/>
</dbReference>
<dbReference type="EMBL" id="BGOW01000001">
    <property type="protein sequence ID" value="GBL44330.1"/>
    <property type="molecule type" value="Genomic_DNA"/>
</dbReference>
<keyword evidence="9" id="KW-0132">Cell division</keyword>
<dbReference type="PROSITE" id="PS51740">
    <property type="entry name" value="SPOVT_ABRB"/>
    <property type="match status" value="2"/>
</dbReference>
<dbReference type="InterPro" id="IPR003444">
    <property type="entry name" value="MraZ"/>
</dbReference>
<dbReference type="GO" id="GO:2000143">
    <property type="term" value="P:negative regulation of DNA-templated transcription initiation"/>
    <property type="evidence" value="ECO:0007669"/>
    <property type="project" value="TreeGrafter"/>
</dbReference>
<dbReference type="InterPro" id="IPR035644">
    <property type="entry name" value="MraZ_C"/>
</dbReference>
<evidence type="ECO:0000256" key="4">
    <source>
        <dbReference type="ARBA" id="ARBA00023015"/>
    </source>
</evidence>
<dbReference type="NCBIfam" id="TIGR00242">
    <property type="entry name" value="division/cell wall cluster transcriptional repressor MraZ"/>
    <property type="match status" value="1"/>
</dbReference>
<dbReference type="RefSeq" id="WP_124703171.1">
    <property type="nucleotide sequence ID" value="NZ_BGOW01000001.1"/>
</dbReference>
<evidence type="ECO:0000259" key="8">
    <source>
        <dbReference type="PROSITE" id="PS51740"/>
    </source>
</evidence>
<dbReference type="InterPro" id="IPR035642">
    <property type="entry name" value="MraZ_N"/>
</dbReference>
<dbReference type="InterPro" id="IPR037914">
    <property type="entry name" value="SpoVT-AbrB_sf"/>
</dbReference>
<accession>A0A401J9S8</accession>
<dbReference type="HAMAP" id="MF_01008">
    <property type="entry name" value="MraZ"/>
    <property type="match status" value="1"/>
</dbReference>
<evidence type="ECO:0000256" key="3">
    <source>
        <dbReference type="ARBA" id="ARBA00022737"/>
    </source>
</evidence>
<organism evidence="9 10">
    <name type="scientific">Sulfuriferula multivorans</name>
    <dbReference type="NCBI Taxonomy" id="1559896"/>
    <lineage>
        <taxon>Bacteria</taxon>
        <taxon>Pseudomonadati</taxon>
        <taxon>Pseudomonadota</taxon>
        <taxon>Betaproteobacteria</taxon>
        <taxon>Nitrosomonadales</taxon>
        <taxon>Sulfuricellaceae</taxon>
        <taxon>Sulfuriferula</taxon>
    </lineage>
</organism>
<keyword evidence="4 7" id="KW-0805">Transcription regulation</keyword>
<dbReference type="Pfam" id="PF02381">
    <property type="entry name" value="MraZ"/>
    <property type="match status" value="2"/>
</dbReference>
<comment type="subunit">
    <text evidence="7">Forms oligomers.</text>
</comment>
<feature type="domain" description="SpoVT-AbrB" evidence="8">
    <location>
        <begin position="5"/>
        <end position="51"/>
    </location>
</feature>
<keyword evidence="2 7" id="KW-0963">Cytoplasm</keyword>
<comment type="similarity">
    <text evidence="7">Belongs to the MraZ family.</text>
</comment>
<dbReference type="CDD" id="cd16321">
    <property type="entry name" value="MraZ_C"/>
    <property type="match status" value="1"/>
</dbReference>
<dbReference type="SUPFAM" id="SSF89447">
    <property type="entry name" value="AbrB/MazE/MraZ-like"/>
    <property type="match status" value="1"/>
</dbReference>
<dbReference type="InterPro" id="IPR020603">
    <property type="entry name" value="MraZ_dom"/>
</dbReference>
<dbReference type="GO" id="GO:0003700">
    <property type="term" value="F:DNA-binding transcription factor activity"/>
    <property type="evidence" value="ECO:0007669"/>
    <property type="project" value="UniProtKB-UniRule"/>
</dbReference>
<evidence type="ECO:0000256" key="6">
    <source>
        <dbReference type="ARBA" id="ARBA00023163"/>
    </source>
</evidence>
<keyword evidence="10" id="KW-1185">Reference proteome</keyword>
<evidence type="ECO:0000313" key="10">
    <source>
        <dbReference type="Proteomes" id="UP000286806"/>
    </source>
</evidence>
<evidence type="ECO:0000256" key="2">
    <source>
        <dbReference type="ARBA" id="ARBA00022490"/>
    </source>
</evidence>
<dbReference type="GO" id="GO:0051301">
    <property type="term" value="P:cell division"/>
    <property type="evidence" value="ECO:0007669"/>
    <property type="project" value="UniProtKB-KW"/>
</dbReference>
<sequence length="148" mass="16462">MFRGVATLNLDSKGRLAVPSRYRDALMVHGAGRVVVTADPSQCLLLFPLPEWEPIEKKLNSLSSFNPQTRSLQRLLVGNAADLELDSAGRVLLPAMLRQFAALEKNVVLVGQGVKFELWNEERWQAQMEQALVFKDGAMPPELEGFSL</sequence>
<dbReference type="GO" id="GO:0000976">
    <property type="term" value="F:transcription cis-regulatory region binding"/>
    <property type="evidence" value="ECO:0007669"/>
    <property type="project" value="TreeGrafter"/>
</dbReference>
<dbReference type="GO" id="GO:0005737">
    <property type="term" value="C:cytoplasm"/>
    <property type="evidence" value="ECO:0007669"/>
    <property type="project" value="UniProtKB-UniRule"/>
</dbReference>
<protein>
    <recommendedName>
        <fullName evidence="1 7">Transcriptional regulator MraZ</fullName>
    </recommendedName>
</protein>
<dbReference type="InterPro" id="IPR007159">
    <property type="entry name" value="SpoVT-AbrB_dom"/>
</dbReference>
<comment type="caution">
    <text evidence="9">The sequence shown here is derived from an EMBL/GenBank/DDBJ whole genome shotgun (WGS) entry which is preliminary data.</text>
</comment>
<keyword evidence="3" id="KW-0677">Repeat</keyword>
<comment type="subcellular location">
    <subcellularLocation>
        <location evidence="7">Cytoplasm</location>
        <location evidence="7">Nucleoid</location>
    </subcellularLocation>
</comment>
<evidence type="ECO:0000313" key="9">
    <source>
        <dbReference type="EMBL" id="GBL44330.1"/>
    </source>
</evidence>
<feature type="domain" description="SpoVT-AbrB" evidence="8">
    <location>
        <begin position="80"/>
        <end position="123"/>
    </location>
</feature>
<dbReference type="Gene3D" id="3.40.1550.20">
    <property type="entry name" value="Transcriptional regulator MraZ domain"/>
    <property type="match status" value="1"/>
</dbReference>
<dbReference type="CDD" id="cd16320">
    <property type="entry name" value="MraZ_N"/>
    <property type="match status" value="1"/>
</dbReference>
<dbReference type="AlphaFoldDB" id="A0A401J9S8"/>
<dbReference type="InterPro" id="IPR038619">
    <property type="entry name" value="MraZ_sf"/>
</dbReference>
<evidence type="ECO:0000256" key="7">
    <source>
        <dbReference type="HAMAP-Rule" id="MF_01008"/>
    </source>
</evidence>